<dbReference type="AlphaFoldDB" id="A0A813MPY9"/>
<feature type="domain" description="Sushi" evidence="5">
    <location>
        <begin position="367"/>
        <end position="424"/>
    </location>
</feature>
<dbReference type="EMBL" id="CAJNOC010000209">
    <property type="protein sequence ID" value="CAF0727468.1"/>
    <property type="molecule type" value="Genomic_DNA"/>
</dbReference>
<accession>A0A813MPY9</accession>
<reference evidence="6" key="1">
    <citation type="submission" date="2021-02" db="EMBL/GenBank/DDBJ databases">
        <authorList>
            <person name="Nowell W R."/>
        </authorList>
    </citation>
    <scope>NUCLEOTIDE SEQUENCE</scope>
    <source>
        <strain evidence="6">Ploen Becks lab</strain>
    </source>
</reference>
<evidence type="ECO:0000313" key="6">
    <source>
        <dbReference type="EMBL" id="CAF0727468.1"/>
    </source>
</evidence>
<keyword evidence="4" id="KW-0768">Sushi</keyword>
<dbReference type="InterPro" id="IPR013320">
    <property type="entry name" value="ConA-like_dom_sf"/>
</dbReference>
<keyword evidence="2" id="KW-0677">Repeat</keyword>
<keyword evidence="7" id="KW-1185">Reference proteome</keyword>
<dbReference type="Proteomes" id="UP000663879">
    <property type="component" value="Unassembled WGS sequence"/>
</dbReference>
<evidence type="ECO:0000256" key="1">
    <source>
        <dbReference type="ARBA" id="ARBA00022729"/>
    </source>
</evidence>
<evidence type="ECO:0000313" key="7">
    <source>
        <dbReference type="Proteomes" id="UP000663879"/>
    </source>
</evidence>
<keyword evidence="3 4" id="KW-1015">Disulfide bond</keyword>
<dbReference type="SMART" id="SM00032">
    <property type="entry name" value="CCP"/>
    <property type="match status" value="3"/>
</dbReference>
<dbReference type="Gene3D" id="2.60.120.200">
    <property type="match status" value="1"/>
</dbReference>
<organism evidence="6 7">
    <name type="scientific">Brachionus calyciflorus</name>
    <dbReference type="NCBI Taxonomy" id="104777"/>
    <lineage>
        <taxon>Eukaryota</taxon>
        <taxon>Metazoa</taxon>
        <taxon>Spiralia</taxon>
        <taxon>Gnathifera</taxon>
        <taxon>Rotifera</taxon>
        <taxon>Eurotatoria</taxon>
        <taxon>Monogononta</taxon>
        <taxon>Pseudotrocha</taxon>
        <taxon>Ploima</taxon>
        <taxon>Brachionidae</taxon>
        <taxon>Brachionus</taxon>
    </lineage>
</organism>
<name>A0A813MPY9_9BILA</name>
<evidence type="ECO:0000256" key="3">
    <source>
        <dbReference type="ARBA" id="ARBA00023157"/>
    </source>
</evidence>
<dbReference type="InterPro" id="IPR000436">
    <property type="entry name" value="Sushi_SCR_CCP_dom"/>
</dbReference>
<gene>
    <name evidence="6" type="ORF">OXX778_LOCUS2613</name>
</gene>
<sequence>MLDQPENGFFIGGYCANSIGSICGLKCRPGFTLYGTSFRKCEIKNNVSSWTGVEPYCRINHCKQLKLDEHVKSNCSEENIEYGTKCRFSCPDGYFNLGSSYRFCLAIGLWSGLDAKCTKRENLFPLQPTTSSLPYSSRKNTQTEFKDLSQLSLSFGYSFKKIKLYIESVRLPLTFSFWLRSNYTKNIKIIHYYHSCFNISVLSNDNSSLIVDFSFYQDADLSIKSYYFDLNKQLIKNSWLQLIFLHDEHKFRIFINGVPELSLEDFSHIFNLTYCSKFLSEKKENNFKITDDLESTDNEYFQPMRGEITRAYLYNYELNEEEILSNFFKCDTKISNRNESLIAFDWSNVQIDNYLSEFKKKSTNFCQNCKEPDLIKHAFLYYDGTRTGDVLLYECQKGYRIVGESTSVCMIYGSWSHKTPRCKRKNI</sequence>
<feature type="disulfide bond" evidence="4">
    <location>
        <begin position="90"/>
        <end position="117"/>
    </location>
</feature>
<dbReference type="PANTHER" id="PTHR45656">
    <property type="entry name" value="PROTEIN CBR-CLEC-78"/>
    <property type="match status" value="1"/>
</dbReference>
<dbReference type="InterPro" id="IPR035976">
    <property type="entry name" value="Sushi/SCR/CCP_sf"/>
</dbReference>
<dbReference type="CDD" id="cd00033">
    <property type="entry name" value="CCP"/>
    <property type="match status" value="3"/>
</dbReference>
<dbReference type="SUPFAM" id="SSF57535">
    <property type="entry name" value="Complement control module/SCR domain"/>
    <property type="match status" value="3"/>
</dbReference>
<dbReference type="PANTHER" id="PTHR45656:SF4">
    <property type="entry name" value="PROTEIN CBR-CLEC-78"/>
    <property type="match status" value="1"/>
</dbReference>
<keyword evidence="1" id="KW-0732">Signal</keyword>
<feature type="domain" description="Sushi" evidence="5">
    <location>
        <begin position="60"/>
        <end position="119"/>
    </location>
</feature>
<dbReference type="InterPro" id="IPR051277">
    <property type="entry name" value="SEZ6_CSMD_C4BPB_Regulators"/>
</dbReference>
<comment type="caution">
    <text evidence="4">Lacks conserved residue(s) required for the propagation of feature annotation.</text>
</comment>
<feature type="domain" description="Sushi" evidence="5">
    <location>
        <begin position="1"/>
        <end position="59"/>
    </location>
</feature>
<dbReference type="PROSITE" id="PS50923">
    <property type="entry name" value="SUSHI"/>
    <property type="match status" value="3"/>
</dbReference>
<proteinExistence type="predicted"/>
<evidence type="ECO:0000256" key="4">
    <source>
        <dbReference type="PROSITE-ProRule" id="PRU00302"/>
    </source>
</evidence>
<dbReference type="SUPFAM" id="SSF49899">
    <property type="entry name" value="Concanavalin A-like lectins/glucanases"/>
    <property type="match status" value="1"/>
</dbReference>
<feature type="disulfide bond" evidence="4">
    <location>
        <begin position="395"/>
        <end position="422"/>
    </location>
</feature>
<protein>
    <recommendedName>
        <fullName evidence="5">Sushi domain-containing protein</fullName>
    </recommendedName>
</protein>
<evidence type="ECO:0000259" key="5">
    <source>
        <dbReference type="PROSITE" id="PS50923"/>
    </source>
</evidence>
<dbReference type="Gene3D" id="2.10.70.10">
    <property type="entry name" value="Complement Module, domain 1"/>
    <property type="match status" value="3"/>
</dbReference>
<evidence type="ECO:0000256" key="2">
    <source>
        <dbReference type="ARBA" id="ARBA00022737"/>
    </source>
</evidence>
<comment type="caution">
    <text evidence="6">The sequence shown here is derived from an EMBL/GenBank/DDBJ whole genome shotgun (WGS) entry which is preliminary data.</text>
</comment>
<dbReference type="OrthoDB" id="6515930at2759"/>
<dbReference type="Pfam" id="PF00084">
    <property type="entry name" value="Sushi"/>
    <property type="match status" value="2"/>
</dbReference>